<comment type="caution">
    <text evidence="1">The sequence shown here is derived from an EMBL/GenBank/DDBJ whole genome shotgun (WGS) entry which is preliminary data.</text>
</comment>
<gene>
    <name evidence="1" type="ORF">CBM15_04380</name>
</gene>
<evidence type="ECO:0000313" key="1">
    <source>
        <dbReference type="EMBL" id="OUZ39750.1"/>
    </source>
</evidence>
<protein>
    <recommendedName>
        <fullName evidence="3">Cold-shock protein</fullName>
    </recommendedName>
</protein>
<name>A0ABX3ZJ41_9BACL</name>
<evidence type="ECO:0000313" key="2">
    <source>
        <dbReference type="Proteomes" id="UP000196594"/>
    </source>
</evidence>
<reference evidence="1 2" key="1">
    <citation type="journal article" date="2017" name="Int. J. Syst. Evol. Microbiol.">
        <title>Solibacillus kalamii sp. nov., isolated from a high-efficiency particulate arrestance filter system used in the International Space Station.</title>
        <authorList>
            <person name="Checinska Sielaff A."/>
            <person name="Kumar R.M."/>
            <person name="Pal D."/>
            <person name="Mayilraj S."/>
            <person name="Venkateswaran K."/>
        </authorList>
    </citation>
    <scope>NUCLEOTIDE SEQUENCE [LARGE SCALE GENOMIC DNA]</scope>
    <source>
        <strain evidence="1 2">ISSFR-015</strain>
    </source>
</reference>
<proteinExistence type="predicted"/>
<accession>A0ABX3ZJ41</accession>
<dbReference type="EMBL" id="NHNT01000002">
    <property type="protein sequence ID" value="OUZ39750.1"/>
    <property type="molecule type" value="Genomic_DNA"/>
</dbReference>
<sequence>MTLNKRRLVTIFIKHYCNFEHIVRSGKKLKPGGMMKPTCPHCNFITEGFEFSSEVKKGGN</sequence>
<evidence type="ECO:0008006" key="3">
    <source>
        <dbReference type="Google" id="ProtNLM"/>
    </source>
</evidence>
<keyword evidence="2" id="KW-1185">Reference proteome</keyword>
<dbReference type="Proteomes" id="UP000196594">
    <property type="component" value="Unassembled WGS sequence"/>
</dbReference>
<organism evidence="1 2">
    <name type="scientific">Solibacillus kalamii</name>
    <dbReference type="NCBI Taxonomy" id="1748298"/>
    <lineage>
        <taxon>Bacteria</taxon>
        <taxon>Bacillati</taxon>
        <taxon>Bacillota</taxon>
        <taxon>Bacilli</taxon>
        <taxon>Bacillales</taxon>
        <taxon>Caryophanaceae</taxon>
        <taxon>Solibacillus</taxon>
    </lineage>
</organism>